<accession>A0A0B0H254</accession>
<dbReference type="EMBL" id="JRAA01000003">
    <property type="protein sequence ID" value="KHF24293.1"/>
    <property type="molecule type" value="Genomic_DNA"/>
</dbReference>
<dbReference type="STRING" id="2340.JV46_27240"/>
<protein>
    <submittedName>
        <fullName evidence="1">Uncharacterized protein</fullName>
    </submittedName>
</protein>
<proteinExistence type="predicted"/>
<reference evidence="1 2" key="1">
    <citation type="journal article" date="2014" name="BMC Genomics">
        <title>The genome of the intracellular bacterium of the coastal bivalve, Solemya velum: a blueprint for thriving in and out of symbiosis.</title>
        <authorList>
            <person name="Dmytrenko O."/>
            <person name="Russell S.L."/>
            <person name="Loo W.T."/>
            <person name="Fontanez K.M."/>
            <person name="Liao L."/>
            <person name="Roeselers G."/>
            <person name="Sharma R."/>
            <person name="Stewart F.J."/>
            <person name="Newton I.L."/>
            <person name="Woyke T."/>
            <person name="Wu D."/>
            <person name="Lang J.M."/>
            <person name="Eisen J.A."/>
            <person name="Cavanaugh C.M."/>
        </authorList>
    </citation>
    <scope>NUCLEOTIDE SEQUENCE [LARGE SCALE GENOMIC DNA]</scope>
    <source>
        <strain evidence="1 2">WH</strain>
    </source>
</reference>
<comment type="caution">
    <text evidence="1">The sequence shown here is derived from an EMBL/GenBank/DDBJ whole genome shotgun (WGS) entry which is preliminary data.</text>
</comment>
<dbReference type="RefSeq" id="WP_078452933.1">
    <property type="nucleotide sequence ID" value="NZ_JRAA01000003.1"/>
</dbReference>
<evidence type="ECO:0000313" key="1">
    <source>
        <dbReference type="EMBL" id="KHF24293.1"/>
    </source>
</evidence>
<evidence type="ECO:0000313" key="2">
    <source>
        <dbReference type="Proteomes" id="UP000030856"/>
    </source>
</evidence>
<gene>
    <name evidence="1" type="ORF">JV46_27240</name>
</gene>
<name>A0A0B0H254_SOVGS</name>
<dbReference type="OrthoDB" id="5295974at2"/>
<sequence>MTSASNSVDFVRSVYCLLPSLFNVEAISSSSAQTPNLDQLARSCRRLESPPLSIGQVLQQALGLDQKNDFPSGALRYAGLGGDPGRAVWAQLQPVHFRPDRDRLLVFPLEGASAIPPQGLLDHLNSHFAEDGCHFVSLNGEWFVRFDSPLSAVTSSLSEARRKGVEEAMPHGEDARLLKRLLTEMQMLLAQMVLPGQQQALFNGFWISGLGSLESIGALQNQLQLVGDSPLLDGLRQLMGQAPVSMQEIELSRPAVVFTESPEETAIAEAETLFGHLLAGKVRKLVIADESGDSLVYKRPLVYPFWRKDGWRSLLEAEIAAGLLNEQDMM</sequence>
<dbReference type="eggNOG" id="COG4255">
    <property type="taxonomic scope" value="Bacteria"/>
</dbReference>
<dbReference type="Proteomes" id="UP000030856">
    <property type="component" value="Unassembled WGS sequence"/>
</dbReference>
<dbReference type="GeneID" id="86990400"/>
<dbReference type="AlphaFoldDB" id="A0A0B0H254"/>
<keyword evidence="2" id="KW-1185">Reference proteome</keyword>
<organism evidence="1 2">
    <name type="scientific">Solemya velum gill symbiont</name>
    <dbReference type="NCBI Taxonomy" id="2340"/>
    <lineage>
        <taxon>Bacteria</taxon>
        <taxon>Pseudomonadati</taxon>
        <taxon>Pseudomonadota</taxon>
        <taxon>Gammaproteobacteria</taxon>
        <taxon>sulfur-oxidizing symbionts</taxon>
    </lineage>
</organism>